<feature type="region of interest" description="Disordered" evidence="1">
    <location>
        <begin position="1"/>
        <end position="23"/>
    </location>
</feature>
<organism evidence="2 3">
    <name type="scientific">Corynascus novoguineensis</name>
    <dbReference type="NCBI Taxonomy" id="1126955"/>
    <lineage>
        <taxon>Eukaryota</taxon>
        <taxon>Fungi</taxon>
        <taxon>Dikarya</taxon>
        <taxon>Ascomycota</taxon>
        <taxon>Pezizomycotina</taxon>
        <taxon>Sordariomycetes</taxon>
        <taxon>Sordariomycetidae</taxon>
        <taxon>Sordariales</taxon>
        <taxon>Chaetomiaceae</taxon>
        <taxon>Corynascus</taxon>
    </lineage>
</organism>
<evidence type="ECO:0000313" key="2">
    <source>
        <dbReference type="EMBL" id="KAK4247560.1"/>
    </source>
</evidence>
<reference evidence="2" key="2">
    <citation type="submission" date="2023-05" db="EMBL/GenBank/DDBJ databases">
        <authorList>
            <consortium name="Lawrence Berkeley National Laboratory"/>
            <person name="Steindorff A."/>
            <person name="Hensen N."/>
            <person name="Bonometti L."/>
            <person name="Westerberg I."/>
            <person name="Brannstrom I.O."/>
            <person name="Guillou S."/>
            <person name="Cros-Aarteil S."/>
            <person name="Calhoun S."/>
            <person name="Haridas S."/>
            <person name="Kuo A."/>
            <person name="Mondo S."/>
            <person name="Pangilinan J."/>
            <person name="Riley R."/>
            <person name="Labutti K."/>
            <person name="Andreopoulos B."/>
            <person name="Lipzen A."/>
            <person name="Chen C."/>
            <person name="Yanf M."/>
            <person name="Daum C."/>
            <person name="Ng V."/>
            <person name="Clum A."/>
            <person name="Ohm R."/>
            <person name="Martin F."/>
            <person name="Silar P."/>
            <person name="Natvig D."/>
            <person name="Lalanne C."/>
            <person name="Gautier V."/>
            <person name="Ament-Velasquez S.L."/>
            <person name="Kruys A."/>
            <person name="Hutchinson M.I."/>
            <person name="Powell A.J."/>
            <person name="Barry K."/>
            <person name="Miller A.N."/>
            <person name="Grigoriev I.V."/>
            <person name="Debuchy R."/>
            <person name="Gladieux P."/>
            <person name="Thoren M.H."/>
            <person name="Johannesson H."/>
        </authorList>
    </citation>
    <scope>NUCLEOTIDE SEQUENCE</scope>
    <source>
        <strain evidence="2">CBS 359.72</strain>
    </source>
</reference>
<dbReference type="AlphaFoldDB" id="A0AAN7CSM9"/>
<evidence type="ECO:0000256" key="1">
    <source>
        <dbReference type="SAM" id="MobiDB-lite"/>
    </source>
</evidence>
<evidence type="ECO:0008006" key="4">
    <source>
        <dbReference type="Google" id="ProtNLM"/>
    </source>
</evidence>
<gene>
    <name evidence="2" type="ORF">C7999DRAFT_14384</name>
</gene>
<dbReference type="Pfam" id="PF13289">
    <property type="entry name" value="SIR2_2"/>
    <property type="match status" value="1"/>
</dbReference>
<reference evidence="2" key="1">
    <citation type="journal article" date="2023" name="Mol. Phylogenet. Evol.">
        <title>Genome-scale phylogeny and comparative genomics of the fungal order Sordariales.</title>
        <authorList>
            <person name="Hensen N."/>
            <person name="Bonometti L."/>
            <person name="Westerberg I."/>
            <person name="Brannstrom I.O."/>
            <person name="Guillou S."/>
            <person name="Cros-Aarteil S."/>
            <person name="Calhoun S."/>
            <person name="Haridas S."/>
            <person name="Kuo A."/>
            <person name="Mondo S."/>
            <person name="Pangilinan J."/>
            <person name="Riley R."/>
            <person name="LaButti K."/>
            <person name="Andreopoulos B."/>
            <person name="Lipzen A."/>
            <person name="Chen C."/>
            <person name="Yan M."/>
            <person name="Daum C."/>
            <person name="Ng V."/>
            <person name="Clum A."/>
            <person name="Steindorff A."/>
            <person name="Ohm R.A."/>
            <person name="Martin F."/>
            <person name="Silar P."/>
            <person name="Natvig D.O."/>
            <person name="Lalanne C."/>
            <person name="Gautier V."/>
            <person name="Ament-Velasquez S.L."/>
            <person name="Kruys A."/>
            <person name="Hutchinson M.I."/>
            <person name="Powell A.J."/>
            <person name="Barry K."/>
            <person name="Miller A.N."/>
            <person name="Grigoriev I.V."/>
            <person name="Debuchy R."/>
            <person name="Gladieux P."/>
            <person name="Hiltunen Thoren M."/>
            <person name="Johannesson H."/>
        </authorList>
    </citation>
    <scope>NUCLEOTIDE SEQUENCE</scope>
    <source>
        <strain evidence="2">CBS 359.72</strain>
    </source>
</reference>
<name>A0AAN7CSM9_9PEZI</name>
<dbReference type="EMBL" id="MU857651">
    <property type="protein sequence ID" value="KAK4247560.1"/>
    <property type="molecule type" value="Genomic_DNA"/>
</dbReference>
<dbReference type="Proteomes" id="UP001303647">
    <property type="component" value="Unassembled WGS sequence"/>
</dbReference>
<proteinExistence type="predicted"/>
<comment type="caution">
    <text evidence="2">The sequence shown here is derived from an EMBL/GenBank/DDBJ whole genome shotgun (WGS) entry which is preliminary data.</text>
</comment>
<evidence type="ECO:0000313" key="3">
    <source>
        <dbReference type="Proteomes" id="UP001303647"/>
    </source>
</evidence>
<protein>
    <recommendedName>
        <fullName evidence="4">SIR2-like domain-containing protein</fullName>
    </recommendedName>
</protein>
<accession>A0AAN7CSM9</accession>
<sequence>MAQHFHQGQPQLSISPLRPRPSTTRAGDWIRALHGQEDTLLTELVESQPPGEALFELETYINGLYRAYNIESQSVRVGQQLERLRQEAQAKARRVVPFVESIRNSLGWDVREFDLRLLKHIRRSSTLSLVLGAGVSCADPCGAPSWPALVKELLQVTLDRGLERPVPISEDTENIPLHASREHAGLPLQSEASGATVVGSSISPDMQAETSRTRRVRFEQRTVREYTDVERQRAREIIRKIDAGDADDEVLKDGAELAYSLCGQHLFTYITSSLYRVQRQPSAIHRAVARLAHAQNVRDRRNPGYYPGWDVIITNNFDAFMSWALTDEGVPSAAWAMRGEELAGDPNTFALRQGQECQWTQSVLHLHGYTPPRLFLITNVRFVFATSQYTETYSQERPAIFRKVMNEYLEDPIHVALYVGCSFADQNMNGLLETAIQRAPGRYHYALLKWPRKRRGIVPTVEELRTEEQRYLAMGVRPIWFDDFAEIPHMISRLE</sequence>
<feature type="compositionally biased region" description="Polar residues" evidence="1">
    <location>
        <begin position="1"/>
        <end position="14"/>
    </location>
</feature>
<keyword evidence="3" id="KW-1185">Reference proteome</keyword>